<dbReference type="PANTHER" id="PTHR23502">
    <property type="entry name" value="MAJOR FACILITATOR SUPERFAMILY"/>
    <property type="match status" value="1"/>
</dbReference>
<evidence type="ECO:0000256" key="1">
    <source>
        <dbReference type="ARBA" id="ARBA00004141"/>
    </source>
</evidence>
<dbReference type="GO" id="GO:0022857">
    <property type="term" value="F:transmembrane transporter activity"/>
    <property type="evidence" value="ECO:0007669"/>
    <property type="project" value="TreeGrafter"/>
</dbReference>
<keyword evidence="4 5" id="KW-0472">Membrane</keyword>
<dbReference type="EMBL" id="CM003106">
    <property type="protein sequence ID" value="KUI72736.1"/>
    <property type="molecule type" value="Genomic_DNA"/>
</dbReference>
<dbReference type="GO" id="GO:0016020">
    <property type="term" value="C:membrane"/>
    <property type="evidence" value="ECO:0007669"/>
    <property type="project" value="UniProtKB-SubCell"/>
</dbReference>
<organism evidence="6 7">
    <name type="scientific">Cytospora mali</name>
    <name type="common">Apple Valsa canker fungus</name>
    <name type="synonym">Valsa mali</name>
    <dbReference type="NCBI Taxonomy" id="578113"/>
    <lineage>
        <taxon>Eukaryota</taxon>
        <taxon>Fungi</taxon>
        <taxon>Dikarya</taxon>
        <taxon>Ascomycota</taxon>
        <taxon>Pezizomycotina</taxon>
        <taxon>Sordariomycetes</taxon>
        <taxon>Sordariomycetidae</taxon>
        <taxon>Diaporthales</taxon>
        <taxon>Cytosporaceae</taxon>
        <taxon>Cytospora</taxon>
    </lineage>
</organism>
<protein>
    <submittedName>
        <fullName evidence="6">Uncharacterized protein</fullName>
    </submittedName>
</protein>
<dbReference type="Proteomes" id="UP000078559">
    <property type="component" value="Chromosome 9"/>
</dbReference>
<evidence type="ECO:0000313" key="6">
    <source>
        <dbReference type="EMBL" id="KUI72736.1"/>
    </source>
</evidence>
<dbReference type="OrthoDB" id="6770063at2759"/>
<evidence type="ECO:0000256" key="3">
    <source>
        <dbReference type="ARBA" id="ARBA00022989"/>
    </source>
</evidence>
<feature type="transmembrane region" description="Helical" evidence="5">
    <location>
        <begin position="183"/>
        <end position="202"/>
    </location>
</feature>
<reference evidence="6" key="1">
    <citation type="submission" date="2014-12" db="EMBL/GenBank/DDBJ databases">
        <title>Genome Sequence of Valsa Canker Pathogens Uncovers a Specific Adaption of Colonization on Woody Bark.</title>
        <authorList>
            <person name="Yin Z."/>
            <person name="Liu H."/>
            <person name="Gao X."/>
            <person name="Li Z."/>
            <person name="Song N."/>
            <person name="Ke X."/>
            <person name="Dai Q."/>
            <person name="Wu Y."/>
            <person name="Sun Y."/>
            <person name="Xu J.-R."/>
            <person name="Kang Z.K."/>
            <person name="Wang L."/>
            <person name="Huang L."/>
        </authorList>
    </citation>
    <scope>NUCLEOTIDE SEQUENCE [LARGE SCALE GENOMIC DNA]</scope>
    <source>
        <strain evidence="6">03-8</strain>
    </source>
</reference>
<proteinExistence type="predicted"/>
<keyword evidence="7" id="KW-1185">Reference proteome</keyword>
<evidence type="ECO:0000256" key="2">
    <source>
        <dbReference type="ARBA" id="ARBA00022692"/>
    </source>
</evidence>
<evidence type="ECO:0000256" key="5">
    <source>
        <dbReference type="SAM" id="Phobius"/>
    </source>
</evidence>
<keyword evidence="3 5" id="KW-1133">Transmembrane helix</keyword>
<accession>A0A194W8D4</accession>
<dbReference type="SUPFAM" id="SSF103473">
    <property type="entry name" value="MFS general substrate transporter"/>
    <property type="match status" value="1"/>
</dbReference>
<comment type="subcellular location">
    <subcellularLocation>
        <location evidence="1">Membrane</location>
        <topology evidence="1">Multi-pass membrane protein</topology>
    </subcellularLocation>
</comment>
<feature type="transmembrane region" description="Helical" evidence="5">
    <location>
        <begin position="153"/>
        <end position="171"/>
    </location>
</feature>
<evidence type="ECO:0000256" key="4">
    <source>
        <dbReference type="ARBA" id="ARBA00023136"/>
    </source>
</evidence>
<dbReference type="PANTHER" id="PTHR23502:SF143">
    <property type="entry name" value="MULTIDRUG TRANSPORTER, PUTATIVE (AFU_ORTHOLOGUE AFUA_7G04900)-RELATED"/>
    <property type="match status" value="1"/>
</dbReference>
<evidence type="ECO:0000313" key="7">
    <source>
        <dbReference type="Proteomes" id="UP000078559"/>
    </source>
</evidence>
<dbReference type="AlphaFoldDB" id="A0A194W8D4"/>
<name>A0A194W8D4_CYTMA</name>
<dbReference type="InterPro" id="IPR036259">
    <property type="entry name" value="MFS_trans_sf"/>
</dbReference>
<feature type="transmembrane region" description="Helical" evidence="5">
    <location>
        <begin position="125"/>
        <end position="147"/>
    </location>
</feature>
<gene>
    <name evidence="6" type="ORF">VM1G_11851</name>
</gene>
<keyword evidence="2 5" id="KW-0812">Transmembrane</keyword>
<sequence>MTSAPPSALLGVDSVVAVVMPMPAPAFPTCPQPALSPAFLRFCSWRSLWMKASSSAPDGKAMGLYTLGPKLGPVIGPMRLYLRCERLIKETGNDKLHTDEKVENLPAKIGYAIIRPVRMLTTQPVVFCISIYMAYLFGVTYLIFATFPNGIGGLNYLSIAIGSFVGLLLNLKAIDVGQPEYRLPCMMVGSVITTVGLFWYGWSIGRNHWIMPNIVALIYTAGNISCL</sequence>